<organism evidence="3 4">
    <name type="scientific">Bradymonas sediminis</name>
    <dbReference type="NCBI Taxonomy" id="1548548"/>
    <lineage>
        <taxon>Bacteria</taxon>
        <taxon>Deltaproteobacteria</taxon>
        <taxon>Bradymonadales</taxon>
        <taxon>Bradymonadaceae</taxon>
        <taxon>Bradymonas</taxon>
    </lineage>
</organism>
<evidence type="ECO:0000256" key="1">
    <source>
        <dbReference type="SAM" id="MobiDB-lite"/>
    </source>
</evidence>
<protein>
    <recommendedName>
        <fullName evidence="2">Hemerythrin-like domain-containing protein</fullName>
    </recommendedName>
</protein>
<dbReference type="Gene3D" id="1.20.120.520">
    <property type="entry name" value="nmb1532 protein domain like"/>
    <property type="match status" value="1"/>
</dbReference>
<accession>A0A2Z4FLL7</accession>
<dbReference type="OrthoDB" id="5526456at2"/>
<feature type="region of interest" description="Disordered" evidence="1">
    <location>
        <begin position="1"/>
        <end position="24"/>
    </location>
</feature>
<keyword evidence="4" id="KW-1185">Reference proteome</keyword>
<feature type="domain" description="Hemerythrin-like" evidence="2">
    <location>
        <begin position="75"/>
        <end position="209"/>
    </location>
</feature>
<dbReference type="AlphaFoldDB" id="A0A2Z4FLL7"/>
<proteinExistence type="predicted"/>
<gene>
    <name evidence="3" type="ORF">DN745_09975</name>
</gene>
<dbReference type="InterPro" id="IPR012312">
    <property type="entry name" value="Hemerythrin-like"/>
</dbReference>
<sequence>MRSRRCTPMPRRTRSPNSARMRPHARHACRLAPPWLCFRSALNPRTIRAGRSTCCISSNRKLDAMEHTKENSELLDVVHHEHDHLCRLFDDIGETFEKITSGELEEPRRGEALETAQEDLQMALEEMLHHFNQEEEVFFVEIEAQFPEYAKDIARLVDGHELICDRTRWLNRQLKLPDVAQGERPEEILKVIKQMCKLVHNHAVNENRLFDNALARMPADQRERMREEISKL</sequence>
<reference evidence="3 4" key="1">
    <citation type="submission" date="2018-06" db="EMBL/GenBank/DDBJ databases">
        <title>Lujinxingia sediminis gen. nov. sp. nov., a new facultative anaerobic member of the class Deltaproteobacteria, and proposal of Lujinxingaceae fam. nov.</title>
        <authorList>
            <person name="Guo L.-Y."/>
            <person name="Li C.-M."/>
            <person name="Wang S."/>
            <person name="Du Z.-J."/>
        </authorList>
    </citation>
    <scope>NUCLEOTIDE SEQUENCE [LARGE SCALE GENOMIC DNA]</scope>
    <source>
        <strain evidence="3 4">FA350</strain>
    </source>
</reference>
<dbReference type="KEGG" id="bsed:DN745_09975"/>
<dbReference type="Pfam" id="PF01814">
    <property type="entry name" value="Hemerythrin"/>
    <property type="match status" value="1"/>
</dbReference>
<evidence type="ECO:0000313" key="4">
    <source>
        <dbReference type="Proteomes" id="UP000249799"/>
    </source>
</evidence>
<evidence type="ECO:0000313" key="3">
    <source>
        <dbReference type="EMBL" id="AWV89646.1"/>
    </source>
</evidence>
<dbReference type="Proteomes" id="UP000249799">
    <property type="component" value="Chromosome"/>
</dbReference>
<dbReference type="EMBL" id="CP030032">
    <property type="protein sequence ID" value="AWV89646.1"/>
    <property type="molecule type" value="Genomic_DNA"/>
</dbReference>
<name>A0A2Z4FLL7_9DELT</name>
<evidence type="ECO:0000259" key="2">
    <source>
        <dbReference type="Pfam" id="PF01814"/>
    </source>
</evidence>